<accession>A0AAW1Q1N8</accession>
<name>A0AAW1Q1N8_9CHLO</name>
<feature type="region of interest" description="Disordered" evidence="2">
    <location>
        <begin position="34"/>
        <end position="71"/>
    </location>
</feature>
<evidence type="ECO:0000313" key="4">
    <source>
        <dbReference type="EMBL" id="KAK9814982.1"/>
    </source>
</evidence>
<dbReference type="PANTHER" id="PTHR12281">
    <property type="entry name" value="RP42 RELATED"/>
    <property type="match status" value="1"/>
</dbReference>
<dbReference type="InterPro" id="IPR042460">
    <property type="entry name" value="DCN1-like_PONY"/>
</dbReference>
<organism evidence="4 5">
    <name type="scientific">Symbiochloris irregularis</name>
    <dbReference type="NCBI Taxonomy" id="706552"/>
    <lineage>
        <taxon>Eukaryota</taxon>
        <taxon>Viridiplantae</taxon>
        <taxon>Chlorophyta</taxon>
        <taxon>core chlorophytes</taxon>
        <taxon>Trebouxiophyceae</taxon>
        <taxon>Trebouxiales</taxon>
        <taxon>Trebouxiaceae</taxon>
        <taxon>Symbiochloris</taxon>
    </lineage>
</organism>
<protein>
    <recommendedName>
        <fullName evidence="1">Defective in cullin neddylation protein</fullName>
    </recommendedName>
</protein>
<dbReference type="GO" id="GO:0031624">
    <property type="term" value="F:ubiquitin conjugating enzyme binding"/>
    <property type="evidence" value="ECO:0007669"/>
    <property type="project" value="TreeGrafter"/>
</dbReference>
<dbReference type="InterPro" id="IPR014764">
    <property type="entry name" value="DCN-prot"/>
</dbReference>
<dbReference type="Gene3D" id="1.10.238.200">
    <property type="entry name" value="Cullin, PONY binding domain"/>
    <property type="match status" value="1"/>
</dbReference>
<dbReference type="InterPro" id="IPR005176">
    <property type="entry name" value="PONY_dom"/>
</dbReference>
<keyword evidence="5" id="KW-1185">Reference proteome</keyword>
<dbReference type="InterPro" id="IPR011992">
    <property type="entry name" value="EF-hand-dom_pair"/>
</dbReference>
<dbReference type="GO" id="GO:0000151">
    <property type="term" value="C:ubiquitin ligase complex"/>
    <property type="evidence" value="ECO:0007669"/>
    <property type="project" value="TreeGrafter"/>
</dbReference>
<dbReference type="GO" id="GO:0045116">
    <property type="term" value="P:protein neddylation"/>
    <property type="evidence" value="ECO:0007669"/>
    <property type="project" value="TreeGrafter"/>
</dbReference>
<dbReference type="Pfam" id="PF03556">
    <property type="entry name" value="Cullin_binding"/>
    <property type="match status" value="1"/>
</dbReference>
<dbReference type="Proteomes" id="UP001465755">
    <property type="component" value="Unassembled WGS sequence"/>
</dbReference>
<dbReference type="Gene3D" id="1.10.238.10">
    <property type="entry name" value="EF-hand"/>
    <property type="match status" value="1"/>
</dbReference>
<reference evidence="4 5" key="1">
    <citation type="journal article" date="2024" name="Nat. Commun.">
        <title>Phylogenomics reveals the evolutionary origins of lichenization in chlorophyte algae.</title>
        <authorList>
            <person name="Puginier C."/>
            <person name="Libourel C."/>
            <person name="Otte J."/>
            <person name="Skaloud P."/>
            <person name="Haon M."/>
            <person name="Grisel S."/>
            <person name="Petersen M."/>
            <person name="Berrin J.G."/>
            <person name="Delaux P.M."/>
            <person name="Dal Grande F."/>
            <person name="Keller J."/>
        </authorList>
    </citation>
    <scope>NUCLEOTIDE SEQUENCE [LARGE SCALE GENOMIC DNA]</scope>
    <source>
        <strain evidence="4 5">SAG 2036</strain>
    </source>
</reference>
<dbReference type="PANTHER" id="PTHR12281:SF12">
    <property type="entry name" value="DEFECTIVE IN CULLIN NEDDYLATION PROTEIN"/>
    <property type="match status" value="1"/>
</dbReference>
<sequence length="263" mass="29584">MLCSRSEAGAARSDGAIVHITSASALPQAVAQSVKRSEYMPPKKKRAAAQTVKSSPMKRLRRGAKAKAAEDEPDKFTKFFNAYRSPGTEEIGPEGITKLCQDLGLDPANRKVLVLAWKLRAQRQGFFTREEFCRGMMDLGASDPQHLRRVLDSLEQGVISSSSQFQPFCVYAFKFCLTEPAQRIIDLETAAQMLSIAMAGCPHVEPFTQFLMQQADYKTVNMDQWTGFLRFSQDVKPDCSNFDEAQAWPLLLDNYVEWRRKLS</sequence>
<evidence type="ECO:0000256" key="1">
    <source>
        <dbReference type="RuleBase" id="RU410713"/>
    </source>
</evidence>
<dbReference type="AlphaFoldDB" id="A0AAW1Q1N8"/>
<dbReference type="GO" id="GO:0097602">
    <property type="term" value="F:cullin family protein binding"/>
    <property type="evidence" value="ECO:0007669"/>
    <property type="project" value="TreeGrafter"/>
</dbReference>
<evidence type="ECO:0000313" key="5">
    <source>
        <dbReference type="Proteomes" id="UP001465755"/>
    </source>
</evidence>
<proteinExistence type="predicted"/>
<feature type="compositionally biased region" description="Basic residues" evidence="2">
    <location>
        <begin position="56"/>
        <end position="65"/>
    </location>
</feature>
<gene>
    <name evidence="4" type="ORF">WJX73_003863</name>
</gene>
<dbReference type="EMBL" id="JALJOQ010000001">
    <property type="protein sequence ID" value="KAK9814982.1"/>
    <property type="molecule type" value="Genomic_DNA"/>
</dbReference>
<comment type="function">
    <text evidence="1">Neddylation of cullins play an essential role in the regulation of SCF-type complexes activity.</text>
</comment>
<evidence type="ECO:0000256" key="2">
    <source>
        <dbReference type="SAM" id="MobiDB-lite"/>
    </source>
</evidence>
<dbReference type="SUPFAM" id="SSF47473">
    <property type="entry name" value="EF-hand"/>
    <property type="match status" value="1"/>
</dbReference>
<evidence type="ECO:0000259" key="3">
    <source>
        <dbReference type="PROSITE" id="PS51229"/>
    </source>
</evidence>
<dbReference type="PROSITE" id="PS51229">
    <property type="entry name" value="DCUN1"/>
    <property type="match status" value="1"/>
</dbReference>
<comment type="caution">
    <text evidence="4">The sequence shown here is derived from an EMBL/GenBank/DDBJ whole genome shotgun (WGS) entry which is preliminary data.</text>
</comment>
<dbReference type="GO" id="GO:0032182">
    <property type="term" value="F:ubiquitin-like protein binding"/>
    <property type="evidence" value="ECO:0007669"/>
    <property type="project" value="TreeGrafter"/>
</dbReference>
<feature type="domain" description="DCUN1" evidence="3">
    <location>
        <begin position="71"/>
        <end position="260"/>
    </location>
</feature>